<dbReference type="InterPro" id="IPR027417">
    <property type="entry name" value="P-loop_NTPase"/>
</dbReference>
<evidence type="ECO:0000256" key="2">
    <source>
        <dbReference type="ARBA" id="ARBA00022692"/>
    </source>
</evidence>
<dbReference type="InterPro" id="IPR014223">
    <property type="entry name" value="ABC_CydC/D"/>
</dbReference>
<dbReference type="Proteomes" id="UP001595733">
    <property type="component" value="Unassembled WGS sequence"/>
</dbReference>
<evidence type="ECO:0000256" key="7">
    <source>
        <dbReference type="SAM" id="Phobius"/>
    </source>
</evidence>
<protein>
    <submittedName>
        <fullName evidence="10">Thiol reductant ABC exporter subunit CydC</fullName>
    </submittedName>
</protein>
<evidence type="ECO:0000259" key="8">
    <source>
        <dbReference type="PROSITE" id="PS50893"/>
    </source>
</evidence>
<feature type="transmembrane region" description="Helical" evidence="7">
    <location>
        <begin position="15"/>
        <end position="40"/>
    </location>
</feature>
<gene>
    <name evidence="10" type="primary">cydC</name>
    <name evidence="10" type="ORF">ACFO0S_10740</name>
</gene>
<evidence type="ECO:0000313" key="10">
    <source>
        <dbReference type="EMBL" id="MFC4355528.1"/>
    </source>
</evidence>
<dbReference type="InterPro" id="IPR039421">
    <property type="entry name" value="Type_1_exporter"/>
</dbReference>
<evidence type="ECO:0000256" key="4">
    <source>
        <dbReference type="ARBA" id="ARBA00022840"/>
    </source>
</evidence>
<comment type="caution">
    <text evidence="10">The sequence shown here is derived from an EMBL/GenBank/DDBJ whole genome shotgun (WGS) entry which is preliminary data.</text>
</comment>
<evidence type="ECO:0000259" key="9">
    <source>
        <dbReference type="PROSITE" id="PS50929"/>
    </source>
</evidence>
<keyword evidence="6 7" id="KW-0472">Membrane</keyword>
<accession>A0ABV8UYM1</accession>
<dbReference type="PROSITE" id="PS50929">
    <property type="entry name" value="ABC_TM1F"/>
    <property type="match status" value="1"/>
</dbReference>
<name>A0ABV8UYM1_9BACL</name>
<dbReference type="SUPFAM" id="SSF52540">
    <property type="entry name" value="P-loop containing nucleoside triphosphate hydrolases"/>
    <property type="match status" value="1"/>
</dbReference>
<dbReference type="CDD" id="cd18585">
    <property type="entry name" value="ABC_6TM_CydC"/>
    <property type="match status" value="1"/>
</dbReference>
<dbReference type="InterPro" id="IPR011527">
    <property type="entry name" value="ABC1_TM_dom"/>
</dbReference>
<dbReference type="PROSITE" id="PS50893">
    <property type="entry name" value="ABC_TRANSPORTER_2"/>
    <property type="match status" value="1"/>
</dbReference>
<dbReference type="InterPro" id="IPR017871">
    <property type="entry name" value="ABC_transporter-like_CS"/>
</dbReference>
<dbReference type="PANTHER" id="PTHR24221">
    <property type="entry name" value="ATP-BINDING CASSETTE SUB-FAMILY B"/>
    <property type="match status" value="1"/>
</dbReference>
<dbReference type="RefSeq" id="WP_378142030.1">
    <property type="nucleotide sequence ID" value="NZ_JBHSEF010000023.1"/>
</dbReference>
<dbReference type="InterPro" id="IPR003439">
    <property type="entry name" value="ABC_transporter-like_ATP-bd"/>
</dbReference>
<dbReference type="NCBIfam" id="TIGR02868">
    <property type="entry name" value="CydC"/>
    <property type="match status" value="1"/>
</dbReference>
<dbReference type="PANTHER" id="PTHR24221:SF653">
    <property type="entry name" value="TRANSPORT ATP-BINDING PROTEIN CYDC"/>
    <property type="match status" value="1"/>
</dbReference>
<evidence type="ECO:0000256" key="5">
    <source>
        <dbReference type="ARBA" id="ARBA00022989"/>
    </source>
</evidence>
<dbReference type="InterPro" id="IPR003593">
    <property type="entry name" value="AAA+_ATPase"/>
</dbReference>
<organism evidence="10 11">
    <name type="scientific">Chryseomicrobium palamuruense</name>
    <dbReference type="NCBI Taxonomy" id="682973"/>
    <lineage>
        <taxon>Bacteria</taxon>
        <taxon>Bacillati</taxon>
        <taxon>Bacillota</taxon>
        <taxon>Bacilli</taxon>
        <taxon>Bacillales</taxon>
        <taxon>Caryophanaceae</taxon>
        <taxon>Chryseomicrobium</taxon>
    </lineage>
</organism>
<comment type="subcellular location">
    <subcellularLocation>
        <location evidence="1">Cell membrane</location>
        <topology evidence="1">Multi-pass membrane protein</topology>
    </subcellularLocation>
</comment>
<evidence type="ECO:0000256" key="3">
    <source>
        <dbReference type="ARBA" id="ARBA00022741"/>
    </source>
</evidence>
<dbReference type="SMART" id="SM00382">
    <property type="entry name" value="AAA"/>
    <property type="match status" value="1"/>
</dbReference>
<proteinExistence type="predicted"/>
<dbReference type="PROSITE" id="PS00211">
    <property type="entry name" value="ABC_TRANSPORTER_1"/>
    <property type="match status" value="1"/>
</dbReference>
<evidence type="ECO:0000313" key="11">
    <source>
        <dbReference type="Proteomes" id="UP001595733"/>
    </source>
</evidence>
<evidence type="ECO:0000256" key="6">
    <source>
        <dbReference type="ARBA" id="ARBA00023136"/>
    </source>
</evidence>
<dbReference type="Pfam" id="PF00005">
    <property type="entry name" value="ABC_tran"/>
    <property type="match status" value="1"/>
</dbReference>
<feature type="domain" description="ABC transmembrane type-1" evidence="9">
    <location>
        <begin position="18"/>
        <end position="300"/>
    </location>
</feature>
<dbReference type="SUPFAM" id="SSF90123">
    <property type="entry name" value="ABC transporter transmembrane region"/>
    <property type="match status" value="1"/>
</dbReference>
<keyword evidence="5 7" id="KW-1133">Transmembrane helix</keyword>
<dbReference type="EMBL" id="JBHSEF010000023">
    <property type="protein sequence ID" value="MFC4355528.1"/>
    <property type="molecule type" value="Genomic_DNA"/>
</dbReference>
<sequence>MQTLIDLLWHEKRDALYSVGLGALSGLTAVALFAMSGYMISKAALAPPFYTILILTSFLKLFGAVKSSSRYFERVISHRVTFQALSRIRLHFFEQLQPHVPQLFSKYRSGDLLARFVGDVEALQNFFLRVVYPPLVTAVVFLATIFFSLFFSVWIALALLIGILLVSVVIPVILSKRLTKYDVLEKRAALSTETAEYFAGYRDLRLHQQAKNKQQSLERLQHMYEQEQHRNSRVQVWSQTLNAGVASFSAFAVLAAGAYLVSTGELNGLYLAMLTLVALTSFESAIPLANTPTYFHESNQAMERLEFLDKEPLPIKDHSLLVAESYTLMVNQLIYSYPEALRPVLNNISLTFPAGSSTVIVGASGSGKSTLLQLLAGMIMPTSGEILYNGQDISNVQEESLWQQTGIQLQSSHFFYGTVRENLALAHASATDEELQQALEKAQLPLDLDASVFERGENLSGGEKQRLSLARLFLQRAKVWLLDEPFTSMDSFTEERLSSELKQHLNGGTVIMISHKLNGLEEVDQIVVMDHGEIKEVGSFEELVARQGLFYEMLEIENQIV</sequence>
<evidence type="ECO:0000256" key="1">
    <source>
        <dbReference type="ARBA" id="ARBA00004651"/>
    </source>
</evidence>
<dbReference type="Gene3D" id="3.40.50.300">
    <property type="entry name" value="P-loop containing nucleotide triphosphate hydrolases"/>
    <property type="match status" value="1"/>
</dbReference>
<keyword evidence="3" id="KW-0547">Nucleotide-binding</keyword>
<dbReference type="Gene3D" id="1.20.1560.10">
    <property type="entry name" value="ABC transporter type 1, transmembrane domain"/>
    <property type="match status" value="1"/>
</dbReference>
<keyword evidence="11" id="KW-1185">Reference proteome</keyword>
<feature type="domain" description="ABC transporter" evidence="8">
    <location>
        <begin position="328"/>
        <end position="556"/>
    </location>
</feature>
<dbReference type="Pfam" id="PF00664">
    <property type="entry name" value="ABC_membrane"/>
    <property type="match status" value="1"/>
</dbReference>
<feature type="transmembrane region" description="Helical" evidence="7">
    <location>
        <begin position="46"/>
        <end position="65"/>
    </location>
</feature>
<dbReference type="InterPro" id="IPR036640">
    <property type="entry name" value="ABC1_TM_sf"/>
</dbReference>
<feature type="transmembrane region" description="Helical" evidence="7">
    <location>
        <begin position="153"/>
        <end position="174"/>
    </location>
</feature>
<keyword evidence="2 7" id="KW-0812">Transmembrane</keyword>
<keyword evidence="4" id="KW-0067">ATP-binding</keyword>
<feature type="transmembrane region" description="Helical" evidence="7">
    <location>
        <begin position="240"/>
        <end position="262"/>
    </location>
</feature>
<reference evidence="11" key="1">
    <citation type="journal article" date="2019" name="Int. J. Syst. Evol. Microbiol.">
        <title>The Global Catalogue of Microorganisms (GCM) 10K type strain sequencing project: providing services to taxonomists for standard genome sequencing and annotation.</title>
        <authorList>
            <consortium name="The Broad Institute Genomics Platform"/>
            <consortium name="The Broad Institute Genome Sequencing Center for Infectious Disease"/>
            <person name="Wu L."/>
            <person name="Ma J."/>
        </authorList>
    </citation>
    <scope>NUCLEOTIDE SEQUENCE [LARGE SCALE GENOMIC DNA]</scope>
    <source>
        <strain evidence="11">CCUG 50353</strain>
    </source>
</reference>
<feature type="transmembrane region" description="Helical" evidence="7">
    <location>
        <begin position="126"/>
        <end position="147"/>
    </location>
</feature>